<dbReference type="InterPro" id="IPR014284">
    <property type="entry name" value="RNA_pol_sigma-70_dom"/>
</dbReference>
<evidence type="ECO:0000256" key="3">
    <source>
        <dbReference type="ARBA" id="ARBA00023082"/>
    </source>
</evidence>
<dbReference type="GO" id="GO:0006352">
    <property type="term" value="P:DNA-templated transcription initiation"/>
    <property type="evidence" value="ECO:0007669"/>
    <property type="project" value="InterPro"/>
</dbReference>
<dbReference type="Proteomes" id="UP000323664">
    <property type="component" value="Unassembled WGS sequence"/>
</dbReference>
<evidence type="ECO:0000259" key="7">
    <source>
        <dbReference type="Pfam" id="PF08281"/>
    </source>
</evidence>
<dbReference type="OrthoDB" id="3472490at2"/>
<comment type="caution">
    <text evidence="8">The sequence shown here is derived from an EMBL/GenBank/DDBJ whole genome shotgun (WGS) entry which is preliminary data.</text>
</comment>
<dbReference type="Gene3D" id="1.10.10.10">
    <property type="entry name" value="Winged helix-like DNA-binding domain superfamily/Winged helix DNA-binding domain"/>
    <property type="match status" value="1"/>
</dbReference>
<dbReference type="InterPro" id="IPR013325">
    <property type="entry name" value="RNA_pol_sigma_r2"/>
</dbReference>
<dbReference type="AlphaFoldDB" id="A0A5M9WZ30"/>
<dbReference type="InterPro" id="IPR007627">
    <property type="entry name" value="RNA_pol_sigma70_r2"/>
</dbReference>
<dbReference type="PANTHER" id="PTHR43133">
    <property type="entry name" value="RNA POLYMERASE ECF-TYPE SIGMA FACTO"/>
    <property type="match status" value="1"/>
</dbReference>
<comment type="similarity">
    <text evidence="1">Belongs to the sigma-70 factor family. ECF subfamily.</text>
</comment>
<keyword evidence="3" id="KW-0731">Sigma factor</keyword>
<dbReference type="Gene3D" id="1.10.1740.10">
    <property type="match status" value="1"/>
</dbReference>
<dbReference type="InterPro" id="IPR039425">
    <property type="entry name" value="RNA_pol_sigma-70-like"/>
</dbReference>
<dbReference type="Pfam" id="PF04542">
    <property type="entry name" value="Sigma70_r2"/>
    <property type="match status" value="1"/>
</dbReference>
<dbReference type="InterPro" id="IPR013324">
    <property type="entry name" value="RNA_pol_sigma_r3/r4-like"/>
</dbReference>
<proteinExistence type="inferred from homology"/>
<dbReference type="CDD" id="cd06171">
    <property type="entry name" value="Sigma70_r4"/>
    <property type="match status" value="1"/>
</dbReference>
<evidence type="ECO:0000259" key="6">
    <source>
        <dbReference type="Pfam" id="PF04542"/>
    </source>
</evidence>
<reference evidence="8 9" key="1">
    <citation type="journal article" date="2019" name="J. Ind. Microbiol. Biotechnol.">
        <title>Paenibacillus amylolyticus 27C64 has a diverse set of carbohydrate-active enzymes and complete pectin deconstruction system.</title>
        <authorList>
            <person name="Keggi C."/>
            <person name="Doran-Peterson J."/>
        </authorList>
    </citation>
    <scope>NUCLEOTIDE SEQUENCE [LARGE SCALE GENOMIC DNA]</scope>
    <source>
        <strain evidence="8 9">27C64</strain>
    </source>
</reference>
<organism evidence="8 9">
    <name type="scientific">Paenibacillus amylolyticus</name>
    <dbReference type="NCBI Taxonomy" id="1451"/>
    <lineage>
        <taxon>Bacteria</taxon>
        <taxon>Bacillati</taxon>
        <taxon>Bacillota</taxon>
        <taxon>Bacilli</taxon>
        <taxon>Bacillales</taxon>
        <taxon>Paenibacillaceae</taxon>
        <taxon>Paenibacillus</taxon>
    </lineage>
</organism>
<dbReference type="InterPro" id="IPR036388">
    <property type="entry name" value="WH-like_DNA-bd_sf"/>
</dbReference>
<protein>
    <submittedName>
        <fullName evidence="8">Sigma-70 family RNA polymerase sigma factor</fullName>
    </submittedName>
</protein>
<dbReference type="RefSeq" id="WP_123066602.1">
    <property type="nucleotide sequence ID" value="NZ_RIAS01000017.1"/>
</dbReference>
<name>A0A5M9WZ30_PAEAM</name>
<dbReference type="Pfam" id="PF08281">
    <property type="entry name" value="Sigma70_r4_2"/>
    <property type="match status" value="1"/>
</dbReference>
<dbReference type="NCBIfam" id="TIGR02937">
    <property type="entry name" value="sigma70-ECF"/>
    <property type="match status" value="1"/>
</dbReference>
<keyword evidence="2" id="KW-0805">Transcription regulation</keyword>
<feature type="domain" description="RNA polymerase sigma factor 70 region 4 type 2" evidence="7">
    <location>
        <begin position="121"/>
        <end position="172"/>
    </location>
</feature>
<evidence type="ECO:0000256" key="5">
    <source>
        <dbReference type="ARBA" id="ARBA00023163"/>
    </source>
</evidence>
<evidence type="ECO:0000256" key="4">
    <source>
        <dbReference type="ARBA" id="ARBA00023125"/>
    </source>
</evidence>
<dbReference type="PANTHER" id="PTHR43133:SF8">
    <property type="entry name" value="RNA POLYMERASE SIGMA FACTOR HI_1459-RELATED"/>
    <property type="match status" value="1"/>
</dbReference>
<dbReference type="SUPFAM" id="SSF88946">
    <property type="entry name" value="Sigma2 domain of RNA polymerase sigma factors"/>
    <property type="match status" value="1"/>
</dbReference>
<dbReference type="EMBL" id="RIAS01000017">
    <property type="protein sequence ID" value="KAA8786924.1"/>
    <property type="molecule type" value="Genomic_DNA"/>
</dbReference>
<accession>A0A5M9WZ30</accession>
<dbReference type="GO" id="GO:0016987">
    <property type="term" value="F:sigma factor activity"/>
    <property type="evidence" value="ECO:0007669"/>
    <property type="project" value="UniProtKB-KW"/>
</dbReference>
<gene>
    <name evidence="8" type="ORF">EC604_24135</name>
</gene>
<evidence type="ECO:0000313" key="9">
    <source>
        <dbReference type="Proteomes" id="UP000323664"/>
    </source>
</evidence>
<dbReference type="SUPFAM" id="SSF88659">
    <property type="entry name" value="Sigma3 and sigma4 domains of RNA polymerase sigma factors"/>
    <property type="match status" value="1"/>
</dbReference>
<feature type="domain" description="RNA polymerase sigma-70 region 2" evidence="6">
    <location>
        <begin position="29"/>
        <end position="92"/>
    </location>
</feature>
<keyword evidence="4" id="KW-0238">DNA-binding</keyword>
<dbReference type="InterPro" id="IPR013249">
    <property type="entry name" value="RNA_pol_sigma70_r4_t2"/>
</dbReference>
<sequence>MSGAHDTEFTAVYPDEQDITTRFERIYALYRDRIRSYFLLKLNAAAADDLTQQVFMKASENMHRFRGNAHIFTWIFKIAQNTLKNEYRRLSRQNETPLDFTQLESQSITLEFTKYVDFRIDIGAALQTLDEKNQEIIALRFFADCTLPEIASIVGMRESAVKNRLYRALGKLKHELNEWGNMATMSIEQLISIENKGSSEHSDNRLKKANHDLFTELSGNVERLVTKYNYQPKRKVIIEMYPDLPTFHRAVGEADAPNWFTGTYEENILKIVSPLNPGPEHTYESIIKGTIHLFSMWLIEEINPKAPKWIRQGIGGYDAKLMTPDFLENSTKEAIRTNSIPTFAQLDDDTWDFETKKGFQFSYMFVEFVLEKYGIEALNQLIRQPQDLKGILGCSETEFHQKLVDYLEKLY</sequence>
<keyword evidence="5" id="KW-0804">Transcription</keyword>
<evidence type="ECO:0000313" key="8">
    <source>
        <dbReference type="EMBL" id="KAA8786924.1"/>
    </source>
</evidence>
<dbReference type="GO" id="GO:0003677">
    <property type="term" value="F:DNA binding"/>
    <property type="evidence" value="ECO:0007669"/>
    <property type="project" value="UniProtKB-KW"/>
</dbReference>
<evidence type="ECO:0000256" key="1">
    <source>
        <dbReference type="ARBA" id="ARBA00010641"/>
    </source>
</evidence>
<evidence type="ECO:0000256" key="2">
    <source>
        <dbReference type="ARBA" id="ARBA00023015"/>
    </source>
</evidence>